<feature type="DNA-binding region" description="H-T-H motif" evidence="2">
    <location>
        <begin position="29"/>
        <end position="48"/>
    </location>
</feature>
<dbReference type="InterPro" id="IPR001647">
    <property type="entry name" value="HTH_TetR"/>
</dbReference>
<keyword evidence="1 2" id="KW-0238">DNA-binding</keyword>
<dbReference type="InterPro" id="IPR050624">
    <property type="entry name" value="HTH-type_Tx_Regulator"/>
</dbReference>
<evidence type="ECO:0000256" key="2">
    <source>
        <dbReference type="PROSITE-ProRule" id="PRU00335"/>
    </source>
</evidence>
<protein>
    <submittedName>
        <fullName evidence="4">Transcriptional regulator (TetR/AcrR family)</fullName>
    </submittedName>
</protein>
<dbReference type="RefSeq" id="WP_010964139.1">
    <property type="nucleotide sequence ID" value="NC_003030.1"/>
</dbReference>
<dbReference type="SUPFAM" id="SSF46689">
    <property type="entry name" value="Homeodomain-like"/>
    <property type="match status" value="1"/>
</dbReference>
<dbReference type="OrthoDB" id="494991at2"/>
<dbReference type="GeneID" id="44997331"/>
<reference evidence="4 5" key="1">
    <citation type="journal article" date="2001" name="J. Bacteriol.">
        <title>Genome sequence and comparative analysis of the solvent-producing bacterium Clostridium acetobutylicum.</title>
        <authorList>
            <person name="Nolling J."/>
            <person name="Breton G."/>
            <person name="Omelchenko M.V."/>
            <person name="Makarova K.S."/>
            <person name="Zeng Q."/>
            <person name="Gibson R."/>
            <person name="Lee H.M."/>
            <person name="Dubois J."/>
            <person name="Qiu D."/>
            <person name="Hitti J."/>
            <person name="Wolf Y.I."/>
            <person name="Tatusov R.L."/>
            <person name="Sabathe F."/>
            <person name="Doucette-Stamm L."/>
            <person name="Soucaille P."/>
            <person name="Daly M.J."/>
            <person name="Bennett G.N."/>
            <person name="Koonin E.V."/>
            <person name="Smith D.R."/>
        </authorList>
    </citation>
    <scope>NUCLEOTIDE SEQUENCE [LARGE SCALE GENOMIC DNA]</scope>
    <source>
        <strain evidence="5">ATCC 824 / DSM 792 / JCM 1419 / LMG 5710 / VKM B-1787</strain>
    </source>
</reference>
<dbReference type="PANTHER" id="PTHR43479">
    <property type="entry name" value="ACREF/ENVCD OPERON REPRESSOR-RELATED"/>
    <property type="match status" value="1"/>
</dbReference>
<dbReference type="PROSITE" id="PS50977">
    <property type="entry name" value="HTH_TETR_2"/>
    <property type="match status" value="1"/>
</dbReference>
<proteinExistence type="predicted"/>
<dbReference type="KEGG" id="cac:CA_C0821"/>
<gene>
    <name evidence="4" type="ordered locus">CA_C0821</name>
</gene>
<dbReference type="PANTHER" id="PTHR43479:SF11">
    <property type="entry name" value="ACREF_ENVCD OPERON REPRESSOR-RELATED"/>
    <property type="match status" value="1"/>
</dbReference>
<feature type="domain" description="HTH tetR-type" evidence="3">
    <location>
        <begin position="6"/>
        <end position="66"/>
    </location>
</feature>
<dbReference type="HOGENOM" id="CLU_069356_6_1_9"/>
<evidence type="ECO:0000259" key="3">
    <source>
        <dbReference type="PROSITE" id="PS50977"/>
    </source>
</evidence>
<dbReference type="GO" id="GO:0003677">
    <property type="term" value="F:DNA binding"/>
    <property type="evidence" value="ECO:0007669"/>
    <property type="project" value="UniProtKB-UniRule"/>
</dbReference>
<sequence length="200" mass="23688">MQYLKEEMRKRIIDEALKEFLRLGYTNASVRTIVKNAGTSVGNFYKYFGSKEDLYEKIIDPVYKKLIKYLHQFSEVEVNEQAQAIFYELMEKVIEIFEENCDELSMLLNSSTGSKYENCRQIFIDFITNTVTTSFEYELYMNKRTIKDNFIIELLAHNLVDDIAIILRKKKNKTQVRKLIVNLIDIFYGNIIDKLDIQEI</sequence>
<dbReference type="Proteomes" id="UP000000814">
    <property type="component" value="Chromosome"/>
</dbReference>
<dbReference type="Gene3D" id="1.10.357.10">
    <property type="entry name" value="Tetracycline Repressor, domain 2"/>
    <property type="match status" value="1"/>
</dbReference>
<dbReference type="PATRIC" id="fig|272562.8.peg.1026"/>
<name>Q97KU5_CLOAB</name>
<dbReference type="Pfam" id="PF00440">
    <property type="entry name" value="TetR_N"/>
    <property type="match status" value="1"/>
</dbReference>
<dbReference type="STRING" id="272562.CA_C0821"/>
<evidence type="ECO:0000256" key="1">
    <source>
        <dbReference type="ARBA" id="ARBA00023125"/>
    </source>
</evidence>
<accession>Q97KU5</accession>
<dbReference type="EMBL" id="AE001437">
    <property type="protein sequence ID" value="AAK78797.1"/>
    <property type="molecule type" value="Genomic_DNA"/>
</dbReference>
<evidence type="ECO:0000313" key="5">
    <source>
        <dbReference type="Proteomes" id="UP000000814"/>
    </source>
</evidence>
<dbReference type="InterPro" id="IPR009057">
    <property type="entry name" value="Homeodomain-like_sf"/>
</dbReference>
<organism evidence="4 5">
    <name type="scientific">Clostridium acetobutylicum (strain ATCC 824 / DSM 792 / JCM 1419 / IAM 19013 / LMG 5710 / NBRC 13948 / NRRL B-527 / VKM B-1787 / 2291 / W)</name>
    <dbReference type="NCBI Taxonomy" id="272562"/>
    <lineage>
        <taxon>Bacteria</taxon>
        <taxon>Bacillati</taxon>
        <taxon>Bacillota</taxon>
        <taxon>Clostridia</taxon>
        <taxon>Eubacteriales</taxon>
        <taxon>Clostridiaceae</taxon>
        <taxon>Clostridium</taxon>
    </lineage>
</organism>
<dbReference type="AlphaFoldDB" id="Q97KU5"/>
<evidence type="ECO:0000313" key="4">
    <source>
        <dbReference type="EMBL" id="AAK78797.1"/>
    </source>
</evidence>
<dbReference type="PIR" id="B97001">
    <property type="entry name" value="B97001"/>
</dbReference>
<keyword evidence="5" id="KW-1185">Reference proteome</keyword>
<dbReference type="eggNOG" id="COG1309">
    <property type="taxonomic scope" value="Bacteria"/>
</dbReference>
<dbReference type="PRINTS" id="PR00455">
    <property type="entry name" value="HTHTETR"/>
</dbReference>